<feature type="transmembrane region" description="Helical" evidence="2">
    <location>
        <begin position="159"/>
        <end position="188"/>
    </location>
</feature>
<gene>
    <name evidence="3" type="ORF">CUT44_11075</name>
</gene>
<keyword evidence="2" id="KW-0472">Membrane</keyword>
<evidence type="ECO:0000313" key="3">
    <source>
        <dbReference type="EMBL" id="PJE97809.1"/>
    </source>
</evidence>
<accession>A0A2M8M0U4</accession>
<feature type="transmembrane region" description="Helical" evidence="2">
    <location>
        <begin position="12"/>
        <end position="31"/>
    </location>
</feature>
<dbReference type="EMBL" id="PGGW01000039">
    <property type="protein sequence ID" value="PJE97809.1"/>
    <property type="molecule type" value="Genomic_DNA"/>
</dbReference>
<feature type="region of interest" description="Disordered" evidence="1">
    <location>
        <begin position="528"/>
        <end position="557"/>
    </location>
</feature>
<dbReference type="AlphaFoldDB" id="A0A2M8M0U4"/>
<feature type="transmembrane region" description="Helical" evidence="2">
    <location>
        <begin position="307"/>
        <end position="324"/>
    </location>
</feature>
<sequence length="586" mass="63397">MCAAGPAGTATVVGTLLFAAVLHLLWFLLFANSGGDLAAQDAWAEFVGRYPRSAYNLAWYGGMHPVSYSVLSPYLMAVIGVRATMIVAGTLSAGLLALLLVRSPLRRPLPVALFGAFALTCNAVSGRVTFGLGILFALGAVTAIWAWPPRWRHRRWARVVTAAVLSGLATAGSPVAGLFLMVVAAGLLLQGRWRVTVALALPPPVVVATSALLFPFHGEQPMPLSSLAFPVLCSAAVWVLAPREWRTARLGAAVYGLGVIATWAIPSQVGSNVERLALIFGNVVLLALLTERVVAPAAGRPWWHARRYTALLLVFTTVLGWQLFKPVWDVVRTTPDAAWARELAPLVDRLQRVDAERGRVEVVPVRSHREASALVPYVNLARGWNRQADTERNPLFYDEDVPLTADSYRRWLDRWAVRYVVLPSDDPDGAGEAEAELVRGGLPYLEEVWSDANWRLYRVVDPVPMADPPAEVVRAAAEGVEVSVPEPGEVRVRIPWSPWLGLVDEEGKPVEPPEEGEPNAAGCLRAAEPVTEGRQDGGNVGDGEEDPPADEWTVLEAPAPGTYRIAAPYRLPRGTPCPAPEERGAD</sequence>
<feature type="transmembrane region" description="Helical" evidence="2">
    <location>
        <begin position="248"/>
        <end position="265"/>
    </location>
</feature>
<reference evidence="3 4" key="1">
    <citation type="submission" date="2017-11" db="EMBL/GenBank/DDBJ databases">
        <title>Streptomyces carmine sp. nov., a novel actinomycete isolated from Sophora alopecuroides in Xinjiang, China.</title>
        <authorList>
            <person name="Wang Y."/>
            <person name="Luo X."/>
            <person name="Wan C."/>
            <person name="Zhang L."/>
        </authorList>
    </citation>
    <scope>NUCLEOTIDE SEQUENCE [LARGE SCALE GENOMIC DNA]</scope>
    <source>
        <strain evidence="3 4">TRM SA0054</strain>
    </source>
</reference>
<evidence type="ECO:0000256" key="2">
    <source>
        <dbReference type="SAM" id="Phobius"/>
    </source>
</evidence>
<evidence type="ECO:0000256" key="1">
    <source>
        <dbReference type="SAM" id="MobiDB-lite"/>
    </source>
</evidence>
<name>A0A2M8M0U4_9ACTN</name>
<keyword evidence="2" id="KW-0812">Transmembrane</keyword>
<evidence type="ECO:0000313" key="4">
    <source>
        <dbReference type="Proteomes" id="UP000230407"/>
    </source>
</evidence>
<dbReference type="Proteomes" id="UP000230407">
    <property type="component" value="Unassembled WGS sequence"/>
</dbReference>
<comment type="caution">
    <text evidence="3">The sequence shown here is derived from an EMBL/GenBank/DDBJ whole genome shotgun (WGS) entry which is preliminary data.</text>
</comment>
<feature type="region of interest" description="Disordered" evidence="1">
    <location>
        <begin position="567"/>
        <end position="586"/>
    </location>
</feature>
<feature type="transmembrane region" description="Helical" evidence="2">
    <location>
        <begin position="74"/>
        <end position="101"/>
    </location>
</feature>
<feature type="transmembrane region" description="Helical" evidence="2">
    <location>
        <begin position="277"/>
        <end position="295"/>
    </location>
</feature>
<protein>
    <submittedName>
        <fullName evidence="3">MFS transporter</fullName>
    </submittedName>
</protein>
<feature type="transmembrane region" description="Helical" evidence="2">
    <location>
        <begin position="195"/>
        <end position="216"/>
    </location>
</feature>
<organism evidence="3 4">
    <name type="scientific">Streptomyces carminius</name>
    <dbReference type="NCBI Taxonomy" id="2665496"/>
    <lineage>
        <taxon>Bacteria</taxon>
        <taxon>Bacillati</taxon>
        <taxon>Actinomycetota</taxon>
        <taxon>Actinomycetes</taxon>
        <taxon>Kitasatosporales</taxon>
        <taxon>Streptomycetaceae</taxon>
        <taxon>Streptomyces</taxon>
    </lineage>
</organism>
<keyword evidence="2" id="KW-1133">Transmembrane helix</keyword>
<feature type="transmembrane region" description="Helical" evidence="2">
    <location>
        <begin position="222"/>
        <end position="241"/>
    </location>
</feature>
<feature type="transmembrane region" description="Helical" evidence="2">
    <location>
        <begin position="128"/>
        <end position="147"/>
    </location>
</feature>
<proteinExistence type="predicted"/>
<keyword evidence="4" id="KW-1185">Reference proteome</keyword>